<evidence type="ECO:0000313" key="2">
    <source>
        <dbReference type="EMBL" id="CAF1116184.1"/>
    </source>
</evidence>
<reference evidence="2" key="1">
    <citation type="submission" date="2021-02" db="EMBL/GenBank/DDBJ databases">
        <authorList>
            <person name="Nowell W R."/>
        </authorList>
    </citation>
    <scope>NUCLEOTIDE SEQUENCE</scope>
</reference>
<gene>
    <name evidence="2" type="ORF">GPM918_LOCUS19466</name>
    <name evidence="3" type="ORF">SRO942_LOCUS19463</name>
</gene>
<dbReference type="EMBL" id="CAJOBC010005914">
    <property type="protein sequence ID" value="CAF3880054.1"/>
    <property type="molecule type" value="Genomic_DNA"/>
</dbReference>
<dbReference type="AlphaFoldDB" id="A0A814Q7K7"/>
<proteinExistence type="predicted"/>
<dbReference type="Proteomes" id="UP000663829">
    <property type="component" value="Unassembled WGS sequence"/>
</dbReference>
<evidence type="ECO:0008006" key="5">
    <source>
        <dbReference type="Google" id="ProtNLM"/>
    </source>
</evidence>
<protein>
    <recommendedName>
        <fullName evidence="5">HTH CENPB-type domain-containing protein</fullName>
    </recommendedName>
</protein>
<feature type="compositionally biased region" description="Polar residues" evidence="1">
    <location>
        <begin position="149"/>
        <end position="170"/>
    </location>
</feature>
<organism evidence="2 4">
    <name type="scientific">Didymodactylos carnosus</name>
    <dbReference type="NCBI Taxonomy" id="1234261"/>
    <lineage>
        <taxon>Eukaryota</taxon>
        <taxon>Metazoa</taxon>
        <taxon>Spiralia</taxon>
        <taxon>Gnathifera</taxon>
        <taxon>Rotifera</taxon>
        <taxon>Eurotatoria</taxon>
        <taxon>Bdelloidea</taxon>
        <taxon>Philodinida</taxon>
        <taxon>Philodinidae</taxon>
        <taxon>Didymodactylos</taxon>
    </lineage>
</organism>
<dbReference type="OrthoDB" id="10072016at2759"/>
<feature type="region of interest" description="Disordered" evidence="1">
    <location>
        <begin position="149"/>
        <end position="203"/>
    </location>
</feature>
<dbReference type="EMBL" id="CAJNOQ010005914">
    <property type="protein sequence ID" value="CAF1116184.1"/>
    <property type="molecule type" value="Genomic_DNA"/>
</dbReference>
<evidence type="ECO:0000313" key="4">
    <source>
        <dbReference type="Proteomes" id="UP000663829"/>
    </source>
</evidence>
<evidence type="ECO:0000313" key="3">
    <source>
        <dbReference type="EMBL" id="CAF3880054.1"/>
    </source>
</evidence>
<accession>A0A814Q7K7</accession>
<name>A0A814Q7K7_9BILA</name>
<feature type="compositionally biased region" description="Acidic residues" evidence="1">
    <location>
        <begin position="173"/>
        <end position="195"/>
    </location>
</feature>
<dbReference type="Proteomes" id="UP000681722">
    <property type="component" value="Unassembled WGS sequence"/>
</dbReference>
<comment type="caution">
    <text evidence="2">The sequence shown here is derived from an EMBL/GenBank/DDBJ whole genome shotgun (WGS) entry which is preliminary data.</text>
</comment>
<keyword evidence="4" id="KW-1185">Reference proteome</keyword>
<sequence length="203" mass="23141">MVRNYKKKNSRQQYDSKTLEEAVDLVKNGLLDAVAASKRSGIPASTIRKHKLYNCSVGAGRETALTHEQEDTIVKILVAYDEWGYPRSRRETLDLVKKFVQEMGLSKKSTHGSPGVEWLRLFLTRWKTELTQRTNFMGLRKETTRFRTQMCPSSSPSYSGTMELPSSNKDLLQEDENNDVSEDDLGNVILEDDGEKENNICDD</sequence>
<evidence type="ECO:0000256" key="1">
    <source>
        <dbReference type="SAM" id="MobiDB-lite"/>
    </source>
</evidence>